<dbReference type="Proteomes" id="UP000484875">
    <property type="component" value="Unassembled WGS sequence"/>
</dbReference>
<comment type="caution">
    <text evidence="1">The sequence shown here is derived from an EMBL/GenBank/DDBJ whole genome shotgun (WGS) entry which is preliminary data.</text>
</comment>
<protein>
    <submittedName>
        <fullName evidence="1">Uncharacterized protein</fullName>
    </submittedName>
</protein>
<name>A0A845HKG8_9BURK</name>
<dbReference type="AlphaFoldDB" id="A0A845HKG8"/>
<sequence>MHVLNEASNCSFAASMEVEQSSRTAPQLAGRCVPCTVGLLLPQTSSRGLGPVLYLTLSVVLMIAGTDDGIAFADEELDAGLVAVDDELELEPGESTLFLPEDPPFFPSFRGISPPQSLLARLSI</sequence>
<evidence type="ECO:0000313" key="2">
    <source>
        <dbReference type="Proteomes" id="UP000484875"/>
    </source>
</evidence>
<reference evidence="1 2" key="1">
    <citation type="submission" date="2019-12" db="EMBL/GenBank/DDBJ databases">
        <title>Novel species isolated from a subtropical stream in China.</title>
        <authorList>
            <person name="Lu H."/>
        </authorList>
    </citation>
    <scope>NUCLEOTIDE SEQUENCE [LARGE SCALE GENOMIC DNA]</scope>
    <source>
        <strain evidence="1 2">FT107W</strain>
    </source>
</reference>
<keyword evidence="2" id="KW-1185">Reference proteome</keyword>
<accession>A0A845HKG8</accession>
<proteinExistence type="predicted"/>
<dbReference type="RefSeq" id="WP_161090601.1">
    <property type="nucleotide sequence ID" value="NZ_WWCV01000024.1"/>
</dbReference>
<evidence type="ECO:0000313" key="1">
    <source>
        <dbReference type="EMBL" id="MYN18025.1"/>
    </source>
</evidence>
<organism evidence="1 2">
    <name type="scientific">Duganella vulcania</name>
    <dbReference type="NCBI Taxonomy" id="2692166"/>
    <lineage>
        <taxon>Bacteria</taxon>
        <taxon>Pseudomonadati</taxon>
        <taxon>Pseudomonadota</taxon>
        <taxon>Betaproteobacteria</taxon>
        <taxon>Burkholderiales</taxon>
        <taxon>Oxalobacteraceae</taxon>
        <taxon>Telluria group</taxon>
        <taxon>Duganella</taxon>
    </lineage>
</organism>
<dbReference type="EMBL" id="WWCV01000024">
    <property type="protein sequence ID" value="MYN18025.1"/>
    <property type="molecule type" value="Genomic_DNA"/>
</dbReference>
<gene>
    <name evidence="1" type="ORF">GTP81_14795</name>
</gene>